<dbReference type="InterPro" id="IPR011109">
    <property type="entry name" value="DNA_bind_recombinase_dom"/>
</dbReference>
<evidence type="ECO:0000256" key="2">
    <source>
        <dbReference type="ARBA" id="ARBA00023172"/>
    </source>
</evidence>
<dbReference type="SMART" id="SM00857">
    <property type="entry name" value="Resolvase"/>
    <property type="match status" value="1"/>
</dbReference>
<dbReference type="EMBL" id="BONI01000082">
    <property type="protein sequence ID" value="GIG10195.1"/>
    <property type="molecule type" value="Genomic_DNA"/>
</dbReference>
<evidence type="ECO:0000313" key="5">
    <source>
        <dbReference type="Proteomes" id="UP000630887"/>
    </source>
</evidence>
<evidence type="ECO:0000259" key="3">
    <source>
        <dbReference type="PROSITE" id="PS51736"/>
    </source>
</evidence>
<dbReference type="InterPro" id="IPR050639">
    <property type="entry name" value="SSR_resolvase"/>
</dbReference>
<dbReference type="Pfam" id="PF07508">
    <property type="entry name" value="Recombinase"/>
    <property type="match status" value="1"/>
</dbReference>
<dbReference type="GO" id="GO:0003677">
    <property type="term" value="F:DNA binding"/>
    <property type="evidence" value="ECO:0007669"/>
    <property type="project" value="UniProtKB-KW"/>
</dbReference>
<dbReference type="RefSeq" id="WP_203698039.1">
    <property type="nucleotide sequence ID" value="NZ_BAAALC010000003.1"/>
</dbReference>
<evidence type="ECO:0000313" key="4">
    <source>
        <dbReference type="EMBL" id="GIG10195.1"/>
    </source>
</evidence>
<dbReference type="PANTHER" id="PTHR30461">
    <property type="entry name" value="DNA-INVERTASE FROM LAMBDOID PROPHAGE"/>
    <property type="match status" value="1"/>
</dbReference>
<feature type="domain" description="Resolvase/invertase-type recombinase catalytic" evidence="3">
    <location>
        <begin position="5"/>
        <end position="158"/>
    </location>
</feature>
<dbReference type="Proteomes" id="UP000630887">
    <property type="component" value="Unassembled WGS sequence"/>
</dbReference>
<keyword evidence="5" id="KW-1185">Reference proteome</keyword>
<gene>
    <name evidence="4" type="ORF">Cco03nite_68950</name>
</gene>
<dbReference type="GO" id="GO:0000150">
    <property type="term" value="F:DNA strand exchange activity"/>
    <property type="evidence" value="ECO:0007669"/>
    <property type="project" value="InterPro"/>
</dbReference>
<dbReference type="InterPro" id="IPR006119">
    <property type="entry name" value="Resolv_N"/>
</dbReference>
<dbReference type="AlphaFoldDB" id="A0A8J3L8Z7"/>
<proteinExistence type="predicted"/>
<keyword evidence="2" id="KW-0233">DNA recombination</keyword>
<comment type="caution">
    <text evidence="4">The sequence shown here is derived from an EMBL/GenBank/DDBJ whole genome shotgun (WGS) entry which is preliminary data.</text>
</comment>
<dbReference type="PROSITE" id="PS51736">
    <property type="entry name" value="RECOMBINASES_3"/>
    <property type="match status" value="1"/>
</dbReference>
<dbReference type="CDD" id="cd00338">
    <property type="entry name" value="Ser_Recombinase"/>
    <property type="match status" value="1"/>
</dbReference>
<protein>
    <recommendedName>
        <fullName evidence="3">Resolvase/invertase-type recombinase catalytic domain-containing protein</fullName>
    </recommendedName>
</protein>
<dbReference type="Gene3D" id="3.40.50.1390">
    <property type="entry name" value="Resolvase, N-terminal catalytic domain"/>
    <property type="match status" value="1"/>
</dbReference>
<dbReference type="SUPFAM" id="SSF53041">
    <property type="entry name" value="Resolvase-like"/>
    <property type="match status" value="1"/>
</dbReference>
<dbReference type="Gene3D" id="3.90.1750.20">
    <property type="entry name" value="Putative Large Serine Recombinase, Chain B, Domain 2"/>
    <property type="match status" value="1"/>
</dbReference>
<accession>A0A8J3L8Z7</accession>
<name>A0A8J3L8Z7_9ACTN</name>
<keyword evidence="1" id="KW-0238">DNA-binding</keyword>
<reference evidence="4 5" key="1">
    <citation type="submission" date="2021-01" db="EMBL/GenBank/DDBJ databases">
        <title>Whole genome shotgun sequence of Catellatospora coxensis NBRC 107359.</title>
        <authorList>
            <person name="Komaki H."/>
            <person name="Tamura T."/>
        </authorList>
    </citation>
    <scope>NUCLEOTIDE SEQUENCE [LARGE SCALE GENOMIC DNA]</scope>
    <source>
        <strain evidence="4 5">NBRC 107359</strain>
    </source>
</reference>
<dbReference type="InterPro" id="IPR036162">
    <property type="entry name" value="Resolvase-like_N_sf"/>
</dbReference>
<sequence length="264" mass="28382">MSKLRLVAVGRVSTANQLDGYSPGAQTKALRAWIRVNGHTLVGPVLFDGAVSGTDDADERPELSKALNLIADGRADGLLVPNMDRLARELTVQEAALSVVWAHGGRVFTVEQGEVLPDDDDDPMRTFVRQVMGAAAQLERGLIVKRLKNGINTKRALGGYAGGAPAYGLRAAGKQLRKDAEEAAVVARIHEMRGRGLSLRAIAAELNGEQVPTKRGGRWQPYTIARIVNPDARPADAARAVDRRAAEKAAKRIRKATRMIGKVS</sequence>
<dbReference type="InterPro" id="IPR038109">
    <property type="entry name" value="DNA_bind_recomb_sf"/>
</dbReference>
<organism evidence="4 5">
    <name type="scientific">Catellatospora coxensis</name>
    <dbReference type="NCBI Taxonomy" id="310354"/>
    <lineage>
        <taxon>Bacteria</taxon>
        <taxon>Bacillati</taxon>
        <taxon>Actinomycetota</taxon>
        <taxon>Actinomycetes</taxon>
        <taxon>Micromonosporales</taxon>
        <taxon>Micromonosporaceae</taxon>
        <taxon>Catellatospora</taxon>
    </lineage>
</organism>
<dbReference type="Pfam" id="PF00239">
    <property type="entry name" value="Resolvase"/>
    <property type="match status" value="1"/>
</dbReference>
<dbReference type="PANTHER" id="PTHR30461:SF2">
    <property type="entry name" value="SERINE RECOMBINASE PINE-RELATED"/>
    <property type="match status" value="1"/>
</dbReference>
<evidence type="ECO:0000256" key="1">
    <source>
        <dbReference type="ARBA" id="ARBA00023125"/>
    </source>
</evidence>